<sequence length="458" mass="50286">MKILIVGAGRVGSSVAENLVSENNDITVIDTDSKQLSYLQERYDLRSVLGDASIPEVLEKANIADADLVVACASSDPVNLVVCKLARDMFNVPRCISRIRAPYYDDHREVLRDHFGIDTIISPEASVTQFLKGLVVFPDALQVVNFAQDDVSIAIIKLGKRSSLLDFQIDKNHLNLPNGQGRILELIRDGESLPLDRLFTLKAGDELAVAVDTSESSRIINTLSRDRKFSQSVMIAGGGKIGSRLAESLAVLGFNVRVIEKNKERCEFLAATLPEEVLVLNGNATDEALLVSENIKEMGTWIAITDDDEENIMSSLLAKRLGAQKVIAIITRQMYGELMEGSMIDVAVSPSEAIIGALMHEVRVGAIVRGHRLRRGEAEAIEFKVMGSKDTSSIIGKRMDQIHIPNSVKVAAIIRDGEVIIPKQDTTIESGDHAIIYSNNRKAMKRIEKIFQAPLLFV</sequence>
<evidence type="ECO:0000259" key="7">
    <source>
        <dbReference type="PROSITE" id="PS51201"/>
    </source>
</evidence>
<evidence type="ECO:0000256" key="2">
    <source>
        <dbReference type="ARBA" id="ARBA00022448"/>
    </source>
</evidence>
<keyword evidence="2" id="KW-0813">Transport</keyword>
<gene>
    <name evidence="9" type="ordered locus">TEQUI_0703</name>
</gene>
<dbReference type="SUPFAM" id="SSF116726">
    <property type="entry name" value="TrkA C-terminal domain-like"/>
    <property type="match status" value="1"/>
</dbReference>
<dbReference type="InterPro" id="IPR036291">
    <property type="entry name" value="NAD(P)-bd_dom_sf"/>
</dbReference>
<keyword evidence="4" id="KW-0630">Potassium</keyword>
<reference evidence="9 10" key="1">
    <citation type="journal article" date="2011" name="J. Bacteriol.">
        <title>Genome sequence of Taylorella equigenitalis MCE9, the causative agent of contagious equine metritis.</title>
        <authorList>
            <person name="Hebert L."/>
            <person name="Moumen B."/>
            <person name="Duquesne F."/>
            <person name="Breuil M.F."/>
            <person name="Laugier C."/>
            <person name="Batto J.M."/>
            <person name="Renault P."/>
            <person name="Petry S."/>
        </authorList>
    </citation>
    <scope>NUCLEOTIDE SEQUENCE [LARGE SCALE GENOMIC DNA]</scope>
    <source>
        <strain evidence="9 10">MCE9</strain>
    </source>
</reference>
<proteinExistence type="predicted"/>
<dbReference type="InterPro" id="IPR003148">
    <property type="entry name" value="RCK_N"/>
</dbReference>
<dbReference type="GO" id="GO:0005886">
    <property type="term" value="C:plasma membrane"/>
    <property type="evidence" value="ECO:0007669"/>
    <property type="project" value="InterPro"/>
</dbReference>
<feature type="domain" description="RCK N-terminal" evidence="7">
    <location>
        <begin position="1"/>
        <end position="121"/>
    </location>
</feature>
<evidence type="ECO:0000259" key="8">
    <source>
        <dbReference type="PROSITE" id="PS51202"/>
    </source>
</evidence>
<dbReference type="InterPro" id="IPR036721">
    <property type="entry name" value="RCK_C_sf"/>
</dbReference>
<feature type="domain" description="RCK C-terminal" evidence="8">
    <location>
        <begin position="368"/>
        <end position="453"/>
    </location>
</feature>
<dbReference type="Gene3D" id="3.40.50.720">
    <property type="entry name" value="NAD(P)-binding Rossmann-like Domain"/>
    <property type="match status" value="2"/>
</dbReference>
<organism evidence="9 10">
    <name type="scientific">Taylorella equigenitalis (strain MCE9)</name>
    <dbReference type="NCBI Taxonomy" id="937774"/>
    <lineage>
        <taxon>Bacteria</taxon>
        <taxon>Pseudomonadati</taxon>
        <taxon>Pseudomonadota</taxon>
        <taxon>Betaproteobacteria</taxon>
        <taxon>Burkholderiales</taxon>
        <taxon>Alcaligenaceae</taxon>
        <taxon>Taylorella</taxon>
    </lineage>
</organism>
<dbReference type="PANTHER" id="PTHR43833">
    <property type="entry name" value="POTASSIUM CHANNEL PROTEIN 2-RELATED-RELATED"/>
    <property type="match status" value="1"/>
</dbReference>
<dbReference type="NCBIfam" id="NF007030">
    <property type="entry name" value="PRK09496.1-1"/>
    <property type="match status" value="1"/>
</dbReference>
<dbReference type="InterPro" id="IPR006036">
    <property type="entry name" value="K_uptake_TrkA"/>
</dbReference>
<dbReference type="Pfam" id="PF02080">
    <property type="entry name" value="TrkA_C"/>
    <property type="match status" value="1"/>
</dbReference>
<protein>
    <recommendedName>
        <fullName evidence="1">Trk system potassium uptake protein TrkA</fullName>
    </recommendedName>
</protein>
<feature type="domain" description="RCK N-terminal" evidence="7">
    <location>
        <begin position="230"/>
        <end position="348"/>
    </location>
</feature>
<dbReference type="PRINTS" id="PR00335">
    <property type="entry name" value="KUPTAKETRKA"/>
</dbReference>
<dbReference type="PANTHER" id="PTHR43833:SF5">
    <property type="entry name" value="TRK SYSTEM POTASSIUM UPTAKE PROTEIN TRKA"/>
    <property type="match status" value="1"/>
</dbReference>
<dbReference type="EMBL" id="CP002456">
    <property type="protein sequence ID" value="ADU91641.1"/>
    <property type="molecule type" value="Genomic_DNA"/>
</dbReference>
<keyword evidence="3" id="KW-0633">Potassium transport</keyword>
<dbReference type="InterPro" id="IPR050721">
    <property type="entry name" value="Trk_Ktr_HKT_K-transport"/>
</dbReference>
<dbReference type="Proteomes" id="UP000007472">
    <property type="component" value="Chromosome"/>
</dbReference>
<keyword evidence="6" id="KW-0406">Ion transport</keyword>
<dbReference type="AlphaFoldDB" id="A0A654KGU1"/>
<evidence type="ECO:0000256" key="3">
    <source>
        <dbReference type="ARBA" id="ARBA00022538"/>
    </source>
</evidence>
<dbReference type="PROSITE" id="PS51201">
    <property type="entry name" value="RCK_N"/>
    <property type="match status" value="2"/>
</dbReference>
<dbReference type="NCBIfam" id="NF007039">
    <property type="entry name" value="PRK09496.3-2"/>
    <property type="match status" value="1"/>
</dbReference>
<name>A0A654KGU1_TAYEM</name>
<dbReference type="NCBIfam" id="NF007031">
    <property type="entry name" value="PRK09496.1-2"/>
    <property type="match status" value="1"/>
</dbReference>
<evidence type="ECO:0000256" key="1">
    <source>
        <dbReference type="ARBA" id="ARBA00017378"/>
    </source>
</evidence>
<dbReference type="GO" id="GO:0015079">
    <property type="term" value="F:potassium ion transmembrane transporter activity"/>
    <property type="evidence" value="ECO:0007669"/>
    <property type="project" value="InterPro"/>
</dbReference>
<dbReference type="NCBIfam" id="NF007032">
    <property type="entry name" value="PRK09496.1-4"/>
    <property type="match status" value="1"/>
</dbReference>
<dbReference type="PROSITE" id="PS51202">
    <property type="entry name" value="RCK_C"/>
    <property type="match status" value="1"/>
</dbReference>
<evidence type="ECO:0000256" key="6">
    <source>
        <dbReference type="ARBA" id="ARBA00023065"/>
    </source>
</evidence>
<dbReference type="InterPro" id="IPR006037">
    <property type="entry name" value="RCK_C"/>
</dbReference>
<accession>A0A654KGU1</accession>
<evidence type="ECO:0000256" key="4">
    <source>
        <dbReference type="ARBA" id="ARBA00022958"/>
    </source>
</evidence>
<dbReference type="Gene3D" id="3.30.70.1450">
    <property type="entry name" value="Regulator of K+ conductance, C-terminal domain"/>
    <property type="match status" value="2"/>
</dbReference>
<evidence type="ECO:0000313" key="10">
    <source>
        <dbReference type="Proteomes" id="UP000007472"/>
    </source>
</evidence>
<evidence type="ECO:0000313" key="9">
    <source>
        <dbReference type="EMBL" id="ADU91641.1"/>
    </source>
</evidence>
<dbReference type="KEGG" id="teq:TEQUI_0703"/>
<evidence type="ECO:0000256" key="5">
    <source>
        <dbReference type="ARBA" id="ARBA00023027"/>
    </source>
</evidence>
<dbReference type="Pfam" id="PF02254">
    <property type="entry name" value="TrkA_N"/>
    <property type="match status" value="2"/>
</dbReference>
<dbReference type="SUPFAM" id="SSF51735">
    <property type="entry name" value="NAD(P)-binding Rossmann-fold domains"/>
    <property type="match status" value="2"/>
</dbReference>
<keyword evidence="5" id="KW-0520">NAD</keyword>